<dbReference type="Proteomes" id="UP000199310">
    <property type="component" value="Unassembled WGS sequence"/>
</dbReference>
<dbReference type="OrthoDB" id="9787680at2"/>
<dbReference type="PANTHER" id="PTHR43479">
    <property type="entry name" value="ACREF/ENVCD OPERON REPRESSOR-RELATED"/>
    <property type="match status" value="1"/>
</dbReference>
<dbReference type="InterPro" id="IPR001647">
    <property type="entry name" value="HTH_TetR"/>
</dbReference>
<gene>
    <name evidence="4" type="ORF">SAMN04488122_5011</name>
</gene>
<dbReference type="PANTHER" id="PTHR43479:SF12">
    <property type="entry name" value="TRANSCRIPTIONAL REGULATORY PROTEIN"/>
    <property type="match status" value="1"/>
</dbReference>
<evidence type="ECO:0000313" key="4">
    <source>
        <dbReference type="EMBL" id="SEW52663.1"/>
    </source>
</evidence>
<dbReference type="Gene3D" id="1.10.357.10">
    <property type="entry name" value="Tetracycline Repressor, domain 2"/>
    <property type="match status" value="1"/>
</dbReference>
<dbReference type="EMBL" id="FOJG01000002">
    <property type="protein sequence ID" value="SEW52663.1"/>
    <property type="molecule type" value="Genomic_DNA"/>
</dbReference>
<dbReference type="RefSeq" id="WP_089899340.1">
    <property type="nucleotide sequence ID" value="NZ_FOJG01000002.1"/>
</dbReference>
<protein>
    <submittedName>
        <fullName evidence="4">DNA-binding transcriptional regulator, AcrR family</fullName>
    </submittedName>
</protein>
<dbReference type="InterPro" id="IPR050624">
    <property type="entry name" value="HTH-type_Tx_Regulator"/>
</dbReference>
<dbReference type="Pfam" id="PF00440">
    <property type="entry name" value="TetR_N"/>
    <property type="match status" value="1"/>
</dbReference>
<organism evidence="4 5">
    <name type="scientific">Chitinophaga arvensicola</name>
    <dbReference type="NCBI Taxonomy" id="29529"/>
    <lineage>
        <taxon>Bacteria</taxon>
        <taxon>Pseudomonadati</taxon>
        <taxon>Bacteroidota</taxon>
        <taxon>Chitinophagia</taxon>
        <taxon>Chitinophagales</taxon>
        <taxon>Chitinophagaceae</taxon>
        <taxon>Chitinophaga</taxon>
    </lineage>
</organism>
<dbReference type="PROSITE" id="PS50977">
    <property type="entry name" value="HTH_TETR_2"/>
    <property type="match status" value="1"/>
</dbReference>
<feature type="DNA-binding region" description="H-T-H motif" evidence="2">
    <location>
        <begin position="24"/>
        <end position="43"/>
    </location>
</feature>
<sequence>MNTREKILATALRLFNEQGIDVITIRHIAKEMGISHSNIQYYFPNADEIIATIYVNHIEELNELPIFMADETHKPAALKNSIIAVLEHIYQYRFIYIHFVVIARRMPELKKVYAQRFKIRRTQFLQLFEDYRKQGIVRADIPAPVWENLIRSLYIIGDFWISANELTTGLKGKKAVTYYAGLLQDLFYPYLTKKGQQWVA</sequence>
<evidence type="ECO:0000313" key="5">
    <source>
        <dbReference type="Proteomes" id="UP000199310"/>
    </source>
</evidence>
<reference evidence="5" key="1">
    <citation type="submission" date="2016-10" db="EMBL/GenBank/DDBJ databases">
        <authorList>
            <person name="Varghese N."/>
            <person name="Submissions S."/>
        </authorList>
    </citation>
    <scope>NUCLEOTIDE SEQUENCE [LARGE SCALE GENOMIC DNA]</scope>
    <source>
        <strain evidence="5">DSM 3695</strain>
    </source>
</reference>
<dbReference type="SUPFAM" id="SSF46689">
    <property type="entry name" value="Homeodomain-like"/>
    <property type="match status" value="1"/>
</dbReference>
<dbReference type="STRING" id="29529.SAMN04488122_5011"/>
<dbReference type="PRINTS" id="PR00455">
    <property type="entry name" value="HTHTETR"/>
</dbReference>
<dbReference type="InterPro" id="IPR025722">
    <property type="entry name" value="TetR"/>
</dbReference>
<dbReference type="GO" id="GO:0003677">
    <property type="term" value="F:DNA binding"/>
    <property type="evidence" value="ECO:0007669"/>
    <property type="project" value="UniProtKB-UniRule"/>
</dbReference>
<accession>A0A1I0S9B6</accession>
<feature type="domain" description="HTH tetR-type" evidence="3">
    <location>
        <begin position="1"/>
        <end position="61"/>
    </location>
</feature>
<keyword evidence="5" id="KW-1185">Reference proteome</keyword>
<dbReference type="AlphaFoldDB" id="A0A1I0S9B6"/>
<dbReference type="Pfam" id="PF13972">
    <property type="entry name" value="TetR"/>
    <property type="match status" value="1"/>
</dbReference>
<keyword evidence="1 2" id="KW-0238">DNA-binding</keyword>
<name>A0A1I0S9B6_9BACT</name>
<dbReference type="InterPro" id="IPR009057">
    <property type="entry name" value="Homeodomain-like_sf"/>
</dbReference>
<evidence type="ECO:0000259" key="3">
    <source>
        <dbReference type="PROSITE" id="PS50977"/>
    </source>
</evidence>
<evidence type="ECO:0000256" key="1">
    <source>
        <dbReference type="ARBA" id="ARBA00023125"/>
    </source>
</evidence>
<evidence type="ECO:0000256" key="2">
    <source>
        <dbReference type="PROSITE-ProRule" id="PRU00335"/>
    </source>
</evidence>
<proteinExistence type="predicted"/>